<reference evidence="2" key="2">
    <citation type="submission" date="2023-03" db="EMBL/GenBank/DDBJ databases">
        <authorList>
            <person name="Inwood S.N."/>
            <person name="Skelly J.G."/>
            <person name="Guhlin J."/>
            <person name="Harrop T.W.R."/>
            <person name="Goldson S.G."/>
            <person name="Dearden P.K."/>
        </authorList>
    </citation>
    <scope>NUCLEOTIDE SEQUENCE</scope>
    <source>
        <strain evidence="2">Irish</strain>
        <tissue evidence="2">Whole body</tissue>
    </source>
</reference>
<dbReference type="SUPFAM" id="SSF56815">
    <property type="entry name" value="Sec1/munc18-like (SM) proteins"/>
    <property type="match status" value="1"/>
</dbReference>
<evidence type="ECO:0008006" key="4">
    <source>
        <dbReference type="Google" id="ProtNLM"/>
    </source>
</evidence>
<dbReference type="GO" id="GO:0016192">
    <property type="term" value="P:vesicle-mediated transport"/>
    <property type="evidence" value="ECO:0007669"/>
    <property type="project" value="InterPro"/>
</dbReference>
<dbReference type="Gene3D" id="3.40.50.1910">
    <property type="match status" value="1"/>
</dbReference>
<evidence type="ECO:0000313" key="3">
    <source>
        <dbReference type="Proteomes" id="UP001168990"/>
    </source>
</evidence>
<dbReference type="AlphaFoldDB" id="A0AA39KS95"/>
<dbReference type="PANTHER" id="PTHR11679">
    <property type="entry name" value="VESICLE PROTEIN SORTING-ASSOCIATED"/>
    <property type="match status" value="1"/>
</dbReference>
<reference evidence="2" key="1">
    <citation type="journal article" date="2023" name="bioRxiv">
        <title>Scaffold-level genome assemblies of two parasitoid biocontrol wasps reveal the parthenogenesis mechanism and an associated novel virus.</title>
        <authorList>
            <person name="Inwood S."/>
            <person name="Skelly J."/>
            <person name="Guhlin J."/>
            <person name="Harrop T."/>
            <person name="Goldson S."/>
            <person name="Dearden P."/>
        </authorList>
    </citation>
    <scope>NUCLEOTIDE SEQUENCE</scope>
    <source>
        <strain evidence="2">Irish</strain>
        <tissue evidence="2">Whole body</tissue>
    </source>
</reference>
<evidence type="ECO:0000256" key="1">
    <source>
        <dbReference type="ARBA" id="ARBA00009884"/>
    </source>
</evidence>
<dbReference type="InterPro" id="IPR001619">
    <property type="entry name" value="Sec1-like"/>
</dbReference>
<proteinExistence type="inferred from homology"/>
<comment type="caution">
    <text evidence="2">The sequence shown here is derived from an EMBL/GenBank/DDBJ whole genome shotgun (WGS) entry which is preliminary data.</text>
</comment>
<dbReference type="InterPro" id="IPR036045">
    <property type="entry name" value="Sec1-like_sf"/>
</dbReference>
<keyword evidence="3" id="KW-1185">Reference proteome</keyword>
<organism evidence="2 3">
    <name type="scientific">Microctonus aethiopoides</name>
    <dbReference type="NCBI Taxonomy" id="144406"/>
    <lineage>
        <taxon>Eukaryota</taxon>
        <taxon>Metazoa</taxon>
        <taxon>Ecdysozoa</taxon>
        <taxon>Arthropoda</taxon>
        <taxon>Hexapoda</taxon>
        <taxon>Insecta</taxon>
        <taxon>Pterygota</taxon>
        <taxon>Neoptera</taxon>
        <taxon>Endopterygota</taxon>
        <taxon>Hymenoptera</taxon>
        <taxon>Apocrita</taxon>
        <taxon>Ichneumonoidea</taxon>
        <taxon>Braconidae</taxon>
        <taxon>Euphorinae</taxon>
        <taxon>Microctonus</taxon>
    </lineage>
</organism>
<dbReference type="Proteomes" id="UP001168990">
    <property type="component" value="Unassembled WGS sequence"/>
</dbReference>
<comment type="similarity">
    <text evidence="1">Belongs to the STXBP/unc-18/SEC1 family.</text>
</comment>
<protein>
    <recommendedName>
        <fullName evidence="4">Sec1 family domain-containing protein 2</fullName>
    </recommendedName>
</protein>
<name>A0AA39KS95_9HYME</name>
<accession>A0AA39KS95</accession>
<gene>
    <name evidence="2" type="ORF">PV328_005427</name>
</gene>
<dbReference type="EMBL" id="JAQQBS010000002">
    <property type="protein sequence ID" value="KAK0172058.1"/>
    <property type="molecule type" value="Genomic_DNA"/>
</dbReference>
<sequence>MVGNYDLIQFADACWQDVFYKVKDAAVYIDHAATECLHWYKGDKAYLSLINAGAHSVHELAMYNFQYVRVQGTTKAVIIITSIDPAFYQRTLNLIIQKNNFDQCTIVCAVHHSILQYTSIFPDQNENSYEKLKENILNWMTSETNNSQKPIVEVIFRPIFIAPITRNVFVAPPLEKLMPPINGEITDDYEINVNYFVNSLHSFFTHFNVKEDIYTIGTFSEYVGDRLENLSVAIERRKRLIGQSGVTLILMDRTLDLYTATKNNTECILSRILCTLPHLPNHNNDVAVNMSSLCPDLEDSPLSMTVPGCIATDDIDKIKLLITKKQKDVLLTLNKWLFEMSPSDIQSPKARFSTRVTAHSLEKLVHKIRDSESIDNMAKFSKQLQIIIAVIQTLKSDKTAQLDLLVSLEKLILQNVAVCRDSTSVLSQISNIIKMRHSRGIDMENLFVLLIHIYSLAGTEIHFSPQQEDQLKCALTDAIFEDIQEFNENVPTHEVSVYQQTLLLLGITDETAARDSAVRITKEVMDVLHAVAKQRENLKDYGSTITKPSPQEMAQCFSIIERLFNDLLHHTKPEIKDLQRKNSSLISAGFSLLLKGRANHHPTDNPWIIIYVLGGITAEEAKIVEEISLQRNDIPQITLAGCRLLNPMDVADTILLSNVNI</sequence>
<dbReference type="InterPro" id="IPR027482">
    <property type="entry name" value="Sec1-like_dom2"/>
</dbReference>
<evidence type="ECO:0000313" key="2">
    <source>
        <dbReference type="EMBL" id="KAK0172058.1"/>
    </source>
</evidence>